<evidence type="ECO:0000313" key="4">
    <source>
        <dbReference type="EMBL" id="KAK7694220.1"/>
    </source>
</evidence>
<evidence type="ECO:0000256" key="2">
    <source>
        <dbReference type="ARBA" id="ARBA00038334"/>
    </source>
</evidence>
<comment type="caution">
    <text evidence="4">The sequence shown here is derived from an EMBL/GenBank/DDBJ whole genome shotgun (WGS) entry which is preliminary data.</text>
</comment>
<evidence type="ECO:0000313" key="5">
    <source>
        <dbReference type="Proteomes" id="UP001385951"/>
    </source>
</evidence>
<dbReference type="SUPFAM" id="SSF53474">
    <property type="entry name" value="alpha/beta-Hydrolases"/>
    <property type="match status" value="1"/>
</dbReference>
<gene>
    <name evidence="4" type="ORF">QCA50_001400</name>
</gene>
<sequence length="334" mass="37852">MLPTSGYKDIITKRGYKYHYYYVPAQGSKKTLLFSHGFPSTSQDWSRLVPHFEKQGYGIIVPDNLGYGGTDKPLDPAEYKGTLLAKDLIDIVDAEKVDKVIAIGHDWGSLIVARLASVAPERIFAYAFMAVSYSAPNPDYDFEAILKAQKEIFGYELFGYQKYLAEDTTAAVLEANWDTVFGIFWPEDPLVWRTDFAPLGALEAAIKEGKKRPLPSYLTEEDKKRMTKALFAGGLAAPTSYYKVQVRELDRDDERTIPKELYYPPTSSPIFFAATDKDFICLPSVQKAQLLNDNFKNHDVTIVDYDSSHWVLLSHAEELGKDLDKWLARIIPEY</sequence>
<dbReference type="PRINTS" id="PR00412">
    <property type="entry name" value="EPOXHYDRLASE"/>
</dbReference>
<dbReference type="InterPro" id="IPR000639">
    <property type="entry name" value="Epox_hydrolase-like"/>
</dbReference>
<keyword evidence="1" id="KW-0378">Hydrolase</keyword>
<name>A0AAW0GT64_9APHY</name>
<feature type="domain" description="AB hydrolase-1" evidence="3">
    <location>
        <begin position="31"/>
        <end position="154"/>
    </location>
</feature>
<dbReference type="AlphaFoldDB" id="A0AAW0GT64"/>
<organism evidence="4 5">
    <name type="scientific">Cerrena zonata</name>
    <dbReference type="NCBI Taxonomy" id="2478898"/>
    <lineage>
        <taxon>Eukaryota</taxon>
        <taxon>Fungi</taxon>
        <taxon>Dikarya</taxon>
        <taxon>Basidiomycota</taxon>
        <taxon>Agaricomycotina</taxon>
        <taxon>Agaricomycetes</taxon>
        <taxon>Polyporales</taxon>
        <taxon>Cerrenaceae</taxon>
        <taxon>Cerrena</taxon>
    </lineage>
</organism>
<evidence type="ECO:0000256" key="1">
    <source>
        <dbReference type="ARBA" id="ARBA00022801"/>
    </source>
</evidence>
<dbReference type="Proteomes" id="UP001385951">
    <property type="component" value="Unassembled WGS sequence"/>
</dbReference>
<protein>
    <recommendedName>
        <fullName evidence="3">AB hydrolase-1 domain-containing protein</fullName>
    </recommendedName>
</protein>
<dbReference type="Gene3D" id="3.40.50.1820">
    <property type="entry name" value="alpha/beta hydrolase"/>
    <property type="match status" value="1"/>
</dbReference>
<dbReference type="EMBL" id="JASBNA010000002">
    <property type="protein sequence ID" value="KAK7694220.1"/>
    <property type="molecule type" value="Genomic_DNA"/>
</dbReference>
<reference evidence="4 5" key="1">
    <citation type="submission" date="2022-09" db="EMBL/GenBank/DDBJ databases">
        <authorList>
            <person name="Palmer J.M."/>
        </authorList>
    </citation>
    <scope>NUCLEOTIDE SEQUENCE [LARGE SCALE GENOMIC DNA]</scope>
    <source>
        <strain evidence="4 5">DSM 7382</strain>
    </source>
</reference>
<proteinExistence type="inferred from homology"/>
<evidence type="ECO:0000259" key="3">
    <source>
        <dbReference type="Pfam" id="PF00561"/>
    </source>
</evidence>
<comment type="similarity">
    <text evidence="2">Belongs to the AB hydrolase superfamily. Epoxide hydrolase family.</text>
</comment>
<dbReference type="InterPro" id="IPR029058">
    <property type="entry name" value="AB_hydrolase_fold"/>
</dbReference>
<keyword evidence="5" id="KW-1185">Reference proteome</keyword>
<dbReference type="InterPro" id="IPR000073">
    <property type="entry name" value="AB_hydrolase_1"/>
</dbReference>
<accession>A0AAW0GT64</accession>
<dbReference type="GO" id="GO:0016787">
    <property type="term" value="F:hydrolase activity"/>
    <property type="evidence" value="ECO:0007669"/>
    <property type="project" value="UniProtKB-KW"/>
</dbReference>
<dbReference type="PANTHER" id="PTHR43329">
    <property type="entry name" value="EPOXIDE HYDROLASE"/>
    <property type="match status" value="1"/>
</dbReference>
<dbReference type="Pfam" id="PF00561">
    <property type="entry name" value="Abhydrolase_1"/>
    <property type="match status" value="1"/>
</dbReference>